<evidence type="ECO:0000256" key="1">
    <source>
        <dbReference type="SAM" id="MobiDB-lite"/>
    </source>
</evidence>
<dbReference type="EMBL" id="CAJNNV010021981">
    <property type="protein sequence ID" value="CAE8607691.1"/>
    <property type="molecule type" value="Genomic_DNA"/>
</dbReference>
<reference evidence="5" key="1">
    <citation type="submission" date="2021-02" db="EMBL/GenBank/DDBJ databases">
        <authorList>
            <person name="Dougan E. K."/>
            <person name="Rhodes N."/>
            <person name="Thang M."/>
            <person name="Chan C."/>
        </authorList>
    </citation>
    <scope>NUCLEOTIDE SEQUENCE</scope>
</reference>
<feature type="region of interest" description="Disordered" evidence="1">
    <location>
        <begin position="130"/>
        <end position="154"/>
    </location>
</feature>
<dbReference type="OMA" id="QMHRGEG"/>
<dbReference type="EMBL" id="CAJNNV010025233">
    <property type="protein sequence ID" value="CAE8613301.1"/>
    <property type="molecule type" value="Genomic_DNA"/>
</dbReference>
<protein>
    <submittedName>
        <fullName evidence="5">Uncharacterized protein</fullName>
    </submittedName>
</protein>
<evidence type="ECO:0000313" key="6">
    <source>
        <dbReference type="Proteomes" id="UP000626109"/>
    </source>
</evidence>
<proteinExistence type="predicted"/>
<evidence type="ECO:0000313" key="7">
    <source>
        <dbReference type="Proteomes" id="UP000654075"/>
    </source>
</evidence>
<accession>A0A813LM25</accession>
<dbReference type="OrthoDB" id="433047at2759"/>
<comment type="caution">
    <text evidence="5">The sequence shown here is derived from an EMBL/GenBank/DDBJ whole genome shotgun (WGS) entry which is preliminary data.</text>
</comment>
<dbReference type="EMBL" id="CAJNNW010036796">
    <property type="protein sequence ID" value="CAE8737626.1"/>
    <property type="molecule type" value="Genomic_DNA"/>
</dbReference>
<evidence type="ECO:0000313" key="2">
    <source>
        <dbReference type="EMBL" id="CAE8582681.1"/>
    </source>
</evidence>
<dbReference type="AlphaFoldDB" id="A0A813LM25"/>
<organism evidence="5 6">
    <name type="scientific">Polarella glacialis</name>
    <name type="common">Dinoflagellate</name>
    <dbReference type="NCBI Taxonomy" id="89957"/>
    <lineage>
        <taxon>Eukaryota</taxon>
        <taxon>Sar</taxon>
        <taxon>Alveolata</taxon>
        <taxon>Dinophyceae</taxon>
        <taxon>Suessiales</taxon>
        <taxon>Suessiaceae</taxon>
        <taxon>Polarella</taxon>
    </lineage>
</organism>
<gene>
    <name evidence="2" type="ORF">PGLA1383_LOCUS1672</name>
    <name evidence="3" type="ORF">PGLA1383_LOCUS25604</name>
    <name evidence="4" type="ORF">PGLA1383_LOCUS31074</name>
    <name evidence="5" type="ORF">PGLA2088_LOCUS48851</name>
</gene>
<evidence type="ECO:0000313" key="5">
    <source>
        <dbReference type="EMBL" id="CAE8737626.1"/>
    </source>
</evidence>
<dbReference type="EMBL" id="CAJNNV010000453">
    <property type="protein sequence ID" value="CAE8582681.1"/>
    <property type="molecule type" value="Genomic_DNA"/>
</dbReference>
<evidence type="ECO:0000313" key="4">
    <source>
        <dbReference type="EMBL" id="CAE8613301.1"/>
    </source>
</evidence>
<dbReference type="Proteomes" id="UP000654075">
    <property type="component" value="Unassembled WGS sequence"/>
</dbReference>
<keyword evidence="7" id="KW-1185">Reference proteome</keyword>
<sequence length="154" mass="16905">MLTDVSELPPAGVHRGRALGPRELLARSGSHTISPPLHPRIEELHVALPHDHDPARHSMRLSRTPPDRLLAMSMTPEMTAGARPAGIGGFFQSAKTRSEFKQMAVVGQFSHEVPSSIPGTRKLFQSVRAEGPSFQPHQQATTAFRRDLERSGHL</sequence>
<dbReference type="Proteomes" id="UP000626109">
    <property type="component" value="Unassembled WGS sequence"/>
</dbReference>
<evidence type="ECO:0000313" key="3">
    <source>
        <dbReference type="EMBL" id="CAE8607691.1"/>
    </source>
</evidence>
<feature type="compositionally biased region" description="Basic and acidic residues" evidence="1">
    <location>
        <begin position="144"/>
        <end position="154"/>
    </location>
</feature>
<name>A0A813LM25_POLGL</name>